<dbReference type="Pfam" id="PF09379">
    <property type="entry name" value="FERM_N"/>
    <property type="match status" value="1"/>
</dbReference>
<dbReference type="InterPro" id="IPR000299">
    <property type="entry name" value="FERM_domain"/>
</dbReference>
<dbReference type="Gene3D" id="1.20.80.10">
    <property type="match status" value="1"/>
</dbReference>
<dbReference type="PROSITE" id="PS50057">
    <property type="entry name" value="FERM_3"/>
    <property type="match status" value="1"/>
</dbReference>
<dbReference type="SMART" id="SM01196">
    <property type="entry name" value="FERM_C"/>
    <property type="match status" value="1"/>
</dbReference>
<comment type="caution">
    <text evidence="2">The sequence shown here is derived from an EMBL/GenBank/DDBJ whole genome shotgun (WGS) entry which is preliminary data.</text>
</comment>
<dbReference type="PRINTS" id="PR00935">
    <property type="entry name" value="BAND41"/>
</dbReference>
<dbReference type="SUPFAM" id="SSF50729">
    <property type="entry name" value="PH domain-like"/>
    <property type="match status" value="1"/>
</dbReference>
<dbReference type="PANTHER" id="PTHR46900:SF2">
    <property type="entry name" value="TYROSINE-PROTEIN PHOSPHATASE NON-RECEPTOR TYPE 13"/>
    <property type="match status" value="1"/>
</dbReference>
<reference evidence="2" key="1">
    <citation type="submission" date="2020-04" db="EMBL/GenBank/DDBJ databases">
        <authorList>
            <person name="Alioto T."/>
            <person name="Alioto T."/>
            <person name="Gomez Garrido J."/>
        </authorList>
    </citation>
    <scope>NUCLEOTIDE SEQUENCE</scope>
    <source>
        <strain evidence="2">A484AB</strain>
    </source>
</reference>
<dbReference type="OrthoDB" id="5975473at2759"/>
<sequence>MSQPVVIGEGEKIVTVILLQGERLNVRIPKNAIGQDLFNHVVKHVALRETWYFGLMIIKESEQEFVNLDDRVSKLAKFAPNLWRDDSSRNSSLMFTMFFRVKYYVENICLLREQITRHLYYLQLRKDVLEGNVYVHEETALLLASYALQAEINEPNTGGPSSLYFAPEKYLPQRAIMKLTPEQIRHQLPKMHHSNRGLTDAQAEIEFLKEAQKLQEYGVLFHKVSKFKKDRRGGFSLGICVRGMLVYEERGFMKSPVFRHPWQHIKRMAFHKRRFFVEAQGTKETEKITLFTSGYKQSRYLLRMCTDFYKFQCTMESSLTDLRDNPSIDTPTNCVGNTNNGIERDSTDSTQTNGSAVNHLLGNNYQIELNKVNGSFGFNVMGGVEEGGIFLKSVTPNGPASKSGKMLVGDKLLEINGKSIGDKSRQEVVQLLRSGPTAVTLKMQTGDASSLSSIASRNRISSASNEQLPLTFRNINNMKRSEKDAPICLTVELPKLNGSFGISLTGGPEIGGIFVKSLLPGGAAEQTRSILVGDRVLEINGMNLEQYNRKQAVQLLRAASHTVRFILERYKGAGVQLDEKAMSIEQEILKSSPTNILVEIEKQQQSLGLSVVGGVELGGIYVRTINPNGAAAADGRISVGDRVLCVNAVSLIGVTRQQAVDVMRSAGKSVRMVVDKCEPSYDAMSDSMTSVRSSQTLDETDNVRQAFEVIIHKQATGLGMSLVGGGQHGPICIKSLIPGGPSAMSGALEVGDILLQVNGNSLERLTYKEALSILRSCPPEVRLLVQRPRTSILHNSYNEP</sequence>
<dbReference type="InterPro" id="IPR052074">
    <property type="entry name" value="NonRcpt_TyrProt_Phosphatase"/>
</dbReference>
<dbReference type="SMART" id="SM00295">
    <property type="entry name" value="B41"/>
    <property type="match status" value="1"/>
</dbReference>
<dbReference type="SUPFAM" id="SSF50156">
    <property type="entry name" value="PDZ domain-like"/>
    <property type="match status" value="4"/>
</dbReference>
<dbReference type="PROSITE" id="PS50106">
    <property type="entry name" value="PDZ"/>
    <property type="match status" value="4"/>
</dbReference>
<dbReference type="InterPro" id="IPR018979">
    <property type="entry name" value="FERM_N"/>
</dbReference>
<dbReference type="SMART" id="SM00228">
    <property type="entry name" value="PDZ"/>
    <property type="match status" value="4"/>
</dbReference>
<proteinExistence type="predicted"/>
<dbReference type="InterPro" id="IPR036034">
    <property type="entry name" value="PDZ_sf"/>
</dbReference>
<dbReference type="InterPro" id="IPR035963">
    <property type="entry name" value="FERM_2"/>
</dbReference>
<dbReference type="Proteomes" id="UP001152795">
    <property type="component" value="Unassembled WGS sequence"/>
</dbReference>
<dbReference type="Gene3D" id="2.30.42.10">
    <property type="match status" value="4"/>
</dbReference>
<dbReference type="InterPro" id="IPR011993">
    <property type="entry name" value="PH-like_dom_sf"/>
</dbReference>
<dbReference type="EMBL" id="CACRXK020001519">
    <property type="protein sequence ID" value="CAB3989616.1"/>
    <property type="molecule type" value="Genomic_DNA"/>
</dbReference>
<dbReference type="SUPFAM" id="SSF47031">
    <property type="entry name" value="Second domain of FERM"/>
    <property type="match status" value="1"/>
</dbReference>
<dbReference type="Pfam" id="PF00373">
    <property type="entry name" value="FERM_M"/>
    <property type="match status" value="1"/>
</dbReference>
<dbReference type="PANTHER" id="PTHR46900">
    <property type="entry name" value="TYROSINE-PROTEIN PHOSPHATASE NON-RECEPTOR TYPE 13"/>
    <property type="match status" value="1"/>
</dbReference>
<protein>
    <submittedName>
        <fullName evidence="2">Tyrosine- phosphatase non-receptor type 13-like isoform X1</fullName>
    </submittedName>
</protein>
<dbReference type="CDD" id="cd17101">
    <property type="entry name" value="FERM_F1_PTPN13_like"/>
    <property type="match status" value="1"/>
</dbReference>
<evidence type="ECO:0000256" key="1">
    <source>
        <dbReference type="SAM" id="MobiDB-lite"/>
    </source>
</evidence>
<keyword evidence="3" id="KW-1185">Reference proteome</keyword>
<dbReference type="InterPro" id="IPR019749">
    <property type="entry name" value="Band_41_domain"/>
</dbReference>
<dbReference type="Pfam" id="PF09380">
    <property type="entry name" value="FERM_C"/>
    <property type="match status" value="1"/>
</dbReference>
<organism evidence="2 3">
    <name type="scientific">Paramuricea clavata</name>
    <name type="common">Red gorgonian</name>
    <name type="synonym">Violescent sea-whip</name>
    <dbReference type="NCBI Taxonomy" id="317549"/>
    <lineage>
        <taxon>Eukaryota</taxon>
        <taxon>Metazoa</taxon>
        <taxon>Cnidaria</taxon>
        <taxon>Anthozoa</taxon>
        <taxon>Octocorallia</taxon>
        <taxon>Malacalcyonacea</taxon>
        <taxon>Plexauridae</taxon>
        <taxon>Paramuricea</taxon>
    </lineage>
</organism>
<dbReference type="InterPro" id="IPR019748">
    <property type="entry name" value="FERM_central"/>
</dbReference>
<accession>A0A6S7GK76</accession>
<gene>
    <name evidence="2" type="ORF">PACLA_8A087216</name>
</gene>
<dbReference type="Gene3D" id="2.30.29.30">
    <property type="entry name" value="Pleckstrin-homology domain (PH domain)/Phosphotyrosine-binding domain (PTB)"/>
    <property type="match status" value="1"/>
</dbReference>
<feature type="region of interest" description="Disordered" evidence="1">
    <location>
        <begin position="332"/>
        <end position="352"/>
    </location>
</feature>
<dbReference type="Pfam" id="PF00595">
    <property type="entry name" value="PDZ"/>
    <property type="match status" value="4"/>
</dbReference>
<evidence type="ECO:0000313" key="2">
    <source>
        <dbReference type="EMBL" id="CAB3989616.1"/>
    </source>
</evidence>
<dbReference type="CDD" id="cd06792">
    <property type="entry name" value="PDZ2-PTPN13_FRMPD2-like"/>
    <property type="match status" value="1"/>
</dbReference>
<name>A0A6S7GK76_PARCT</name>
<dbReference type="InterPro" id="IPR001478">
    <property type="entry name" value="PDZ"/>
</dbReference>
<evidence type="ECO:0000313" key="3">
    <source>
        <dbReference type="Proteomes" id="UP001152795"/>
    </source>
</evidence>
<dbReference type="CDD" id="cd14473">
    <property type="entry name" value="FERM_B-lobe"/>
    <property type="match status" value="1"/>
</dbReference>
<dbReference type="InterPro" id="IPR014352">
    <property type="entry name" value="FERM/acyl-CoA-bd_prot_sf"/>
</dbReference>
<dbReference type="Gene3D" id="3.10.20.90">
    <property type="entry name" value="Phosphatidylinositol 3-kinase Catalytic Subunit, Chain A, domain 1"/>
    <property type="match status" value="1"/>
</dbReference>
<feature type="compositionally biased region" description="Polar residues" evidence="1">
    <location>
        <begin position="332"/>
        <end position="341"/>
    </location>
</feature>
<dbReference type="AlphaFoldDB" id="A0A6S7GK76"/>
<dbReference type="SUPFAM" id="SSF54236">
    <property type="entry name" value="Ubiquitin-like"/>
    <property type="match status" value="1"/>
</dbReference>
<dbReference type="InterPro" id="IPR029071">
    <property type="entry name" value="Ubiquitin-like_domsf"/>
</dbReference>
<dbReference type="InterPro" id="IPR018980">
    <property type="entry name" value="FERM_PH-like_C"/>
</dbReference>